<evidence type="ECO:0000313" key="6">
    <source>
        <dbReference type="Proteomes" id="UP000664096"/>
    </source>
</evidence>
<sequence>MIETTELKTRGDRTHSDTNAFSPGSHFELVRVIERMYRRYLDRLRVDLSRIGADDISPSHAMLLFTIGDDDLSVRDLMDRGHYLGSNASYSLKQLVQSGYVDRSASARDRRSARIRLTDKGKQLCKAITSADEVNQNQIVRSEQDRRALEETISMLRRLEVVWATDIQQHTTRPVTNGF</sequence>
<dbReference type="GO" id="GO:0003700">
    <property type="term" value="F:DNA-binding transcription factor activity"/>
    <property type="evidence" value="ECO:0007669"/>
    <property type="project" value="InterPro"/>
</dbReference>
<reference evidence="5" key="1">
    <citation type="submission" date="2020-12" db="EMBL/GenBank/DDBJ databases">
        <title>Oil enriched cultivation method for isolating marine PHA-producing bacteria.</title>
        <authorList>
            <person name="Zheng W."/>
            <person name="Yu S."/>
            <person name="Huang Y."/>
        </authorList>
    </citation>
    <scope>NUCLEOTIDE SEQUENCE</scope>
    <source>
        <strain evidence="5">SY-2-12</strain>
    </source>
</reference>
<dbReference type="PANTHER" id="PTHR33164:SF102">
    <property type="entry name" value="TRANSCRIPTIONAL REGULATORY PROTEIN"/>
    <property type="match status" value="1"/>
</dbReference>
<evidence type="ECO:0000259" key="4">
    <source>
        <dbReference type="PROSITE" id="PS50995"/>
    </source>
</evidence>
<protein>
    <submittedName>
        <fullName evidence="5">Winged helix DNA-binding protein</fullName>
    </submittedName>
</protein>
<evidence type="ECO:0000313" key="5">
    <source>
        <dbReference type="EMBL" id="MBN9672242.1"/>
    </source>
</evidence>
<dbReference type="InterPro" id="IPR000835">
    <property type="entry name" value="HTH_MarR-typ"/>
</dbReference>
<name>A0A939EFE9_9HYPH</name>
<dbReference type="Pfam" id="PF12802">
    <property type="entry name" value="MarR_2"/>
    <property type="match status" value="1"/>
</dbReference>
<evidence type="ECO:0000256" key="2">
    <source>
        <dbReference type="ARBA" id="ARBA00023125"/>
    </source>
</evidence>
<dbReference type="InterPro" id="IPR036390">
    <property type="entry name" value="WH_DNA-bd_sf"/>
</dbReference>
<keyword evidence="3" id="KW-0804">Transcription</keyword>
<comment type="caution">
    <text evidence="5">The sequence shown here is derived from an EMBL/GenBank/DDBJ whole genome shotgun (WGS) entry which is preliminary data.</text>
</comment>
<gene>
    <name evidence="5" type="ORF">JF539_17955</name>
</gene>
<evidence type="ECO:0000256" key="1">
    <source>
        <dbReference type="ARBA" id="ARBA00023015"/>
    </source>
</evidence>
<dbReference type="GO" id="GO:0006950">
    <property type="term" value="P:response to stress"/>
    <property type="evidence" value="ECO:0007669"/>
    <property type="project" value="TreeGrafter"/>
</dbReference>
<evidence type="ECO:0000256" key="3">
    <source>
        <dbReference type="ARBA" id="ARBA00023163"/>
    </source>
</evidence>
<dbReference type="GO" id="GO:0003677">
    <property type="term" value="F:DNA binding"/>
    <property type="evidence" value="ECO:0007669"/>
    <property type="project" value="UniProtKB-KW"/>
</dbReference>
<dbReference type="SMART" id="SM00347">
    <property type="entry name" value="HTH_MARR"/>
    <property type="match status" value="1"/>
</dbReference>
<dbReference type="EMBL" id="JAEKJZ010000004">
    <property type="protein sequence ID" value="MBN9672242.1"/>
    <property type="molecule type" value="Genomic_DNA"/>
</dbReference>
<dbReference type="PRINTS" id="PR00598">
    <property type="entry name" value="HTHMARR"/>
</dbReference>
<accession>A0A939EFE9</accession>
<organism evidence="5 6">
    <name type="scientific">Roseibium aggregatum</name>
    <dbReference type="NCBI Taxonomy" id="187304"/>
    <lineage>
        <taxon>Bacteria</taxon>
        <taxon>Pseudomonadati</taxon>
        <taxon>Pseudomonadota</taxon>
        <taxon>Alphaproteobacteria</taxon>
        <taxon>Hyphomicrobiales</taxon>
        <taxon>Stappiaceae</taxon>
        <taxon>Roseibium</taxon>
    </lineage>
</organism>
<keyword evidence="1" id="KW-0805">Transcription regulation</keyword>
<dbReference type="InterPro" id="IPR023187">
    <property type="entry name" value="Tscrpt_reg_MarR-type_CS"/>
</dbReference>
<feature type="domain" description="HTH marR-type" evidence="4">
    <location>
        <begin position="26"/>
        <end position="161"/>
    </location>
</feature>
<dbReference type="PANTHER" id="PTHR33164">
    <property type="entry name" value="TRANSCRIPTIONAL REGULATOR, MARR FAMILY"/>
    <property type="match status" value="1"/>
</dbReference>
<keyword evidence="2 5" id="KW-0238">DNA-binding</keyword>
<dbReference type="PROSITE" id="PS01117">
    <property type="entry name" value="HTH_MARR_1"/>
    <property type="match status" value="1"/>
</dbReference>
<dbReference type="AlphaFoldDB" id="A0A939EFE9"/>
<dbReference type="Gene3D" id="1.10.10.10">
    <property type="entry name" value="Winged helix-like DNA-binding domain superfamily/Winged helix DNA-binding domain"/>
    <property type="match status" value="1"/>
</dbReference>
<dbReference type="InterPro" id="IPR036388">
    <property type="entry name" value="WH-like_DNA-bd_sf"/>
</dbReference>
<dbReference type="SUPFAM" id="SSF46785">
    <property type="entry name" value="Winged helix' DNA-binding domain"/>
    <property type="match status" value="1"/>
</dbReference>
<dbReference type="InterPro" id="IPR039422">
    <property type="entry name" value="MarR/SlyA-like"/>
</dbReference>
<dbReference type="PROSITE" id="PS50995">
    <property type="entry name" value="HTH_MARR_2"/>
    <property type="match status" value="1"/>
</dbReference>
<dbReference type="Proteomes" id="UP000664096">
    <property type="component" value="Unassembled WGS sequence"/>
</dbReference>
<proteinExistence type="predicted"/>